<feature type="compositionally biased region" description="Basic and acidic residues" evidence="1">
    <location>
        <begin position="282"/>
        <end position="302"/>
    </location>
</feature>
<evidence type="ECO:0000256" key="1">
    <source>
        <dbReference type="SAM" id="MobiDB-lite"/>
    </source>
</evidence>
<reference evidence="2" key="1">
    <citation type="submission" date="2020-09" db="EMBL/GenBank/DDBJ databases">
        <authorList>
            <person name="Zhang D."/>
            <person name="Hatherill J.R."/>
            <person name="Ramirez J.F."/>
            <person name="Edinger B."/>
            <person name="Balarin R."/>
            <person name="Sullivan A."/>
            <person name="Humpal K.M."/>
            <person name="Guseva A."/>
            <person name="Butela K.A."/>
            <person name="Garlena R.A."/>
            <person name="Russell D.A."/>
            <person name="Pope W.H."/>
            <person name="Jacobs-Sera D."/>
            <person name="Hatfull G.F."/>
        </authorList>
    </citation>
    <scope>NUCLEOTIDE SEQUENCE</scope>
</reference>
<dbReference type="RefSeq" id="YP_010670206.1">
    <property type="nucleotide sequence ID" value="NC_070963.1"/>
</dbReference>
<dbReference type="EMBL" id="MW015081">
    <property type="protein sequence ID" value="QPX48196.1"/>
    <property type="molecule type" value="Genomic_DNA"/>
</dbReference>
<feature type="compositionally biased region" description="Basic and acidic residues" evidence="1">
    <location>
        <begin position="108"/>
        <end position="141"/>
    </location>
</feature>
<evidence type="ECO:0000313" key="2">
    <source>
        <dbReference type="EMBL" id="QPX48196.1"/>
    </source>
</evidence>
<dbReference type="Proteomes" id="UP000664915">
    <property type="component" value="Segment"/>
</dbReference>
<dbReference type="GeneID" id="77946401"/>
<dbReference type="KEGG" id="vg:77946401"/>
<feature type="region of interest" description="Disordered" evidence="1">
    <location>
        <begin position="89"/>
        <end position="141"/>
    </location>
</feature>
<sequence length="302" mass="33894">MNSQQVQDIRLMYEAVYNSQLREKVEEYNDMIRDEDIVEVATEYFYTYGLNSTGVDILIEKVGLDNFVEFVYDLSEGLILTEAKKTSKAKKQPSMLASQRAKLAAQKAAKERTETEKKEPESKGADTEAKSEQPKSKKPIRDAIARQILAGMERHRKGMELAKKTGQTLGKLASVTHEAGRRAGEHVKKHGLKSLANEETDLFDIILEHLVSEGYAETEDAAVVIMANMSEEWKENILIDEGLLDVAARGVKLIGKKVGNYLNSPSDDPDIKRDPSYNPKTGKGDYKDPRKQSPRPGEVRTY</sequence>
<protein>
    <submittedName>
        <fullName evidence="2">Uncharacterized protein</fullName>
    </submittedName>
</protein>
<proteinExistence type="predicted"/>
<name>A0A879R3A5_9CAUD</name>
<accession>A0A879R3A5</accession>
<keyword evidence="3" id="KW-1185">Reference proteome</keyword>
<feature type="compositionally biased region" description="Low complexity" evidence="1">
    <location>
        <begin position="96"/>
        <end position="107"/>
    </location>
</feature>
<feature type="region of interest" description="Disordered" evidence="1">
    <location>
        <begin position="258"/>
        <end position="302"/>
    </location>
</feature>
<organism evidence="2 3">
    <name type="scientific">Synechococcus phage S-SRM01</name>
    <dbReference type="NCBI Taxonomy" id="2781608"/>
    <lineage>
        <taxon>Viruses</taxon>
        <taxon>Duplodnaviria</taxon>
        <taxon>Heunggongvirae</taxon>
        <taxon>Uroviricota</taxon>
        <taxon>Caudoviricetes</taxon>
        <taxon>Pantevenvirales</taxon>
        <taxon>Kyanoviridae</taxon>
        <taxon>Serangoonvirus</taxon>
        <taxon>Serangoonvirus essarone</taxon>
    </lineage>
</organism>
<evidence type="ECO:0000313" key="3">
    <source>
        <dbReference type="Proteomes" id="UP000664915"/>
    </source>
</evidence>